<dbReference type="EMBL" id="CP067421">
    <property type="protein sequence ID" value="QQP92722.1"/>
    <property type="molecule type" value="Genomic_DNA"/>
</dbReference>
<evidence type="ECO:0000313" key="4">
    <source>
        <dbReference type="Proteomes" id="UP000595197"/>
    </source>
</evidence>
<dbReference type="SUPFAM" id="SSF52540">
    <property type="entry name" value="P-loop containing nucleoside triphosphate hydrolases"/>
    <property type="match status" value="1"/>
</dbReference>
<comment type="similarity">
    <text evidence="1">Belongs to the GSP E family.</text>
</comment>
<proteinExistence type="inferred from homology"/>
<protein>
    <submittedName>
        <fullName evidence="3">Flp pilus assembly complex ATPase component TadA</fullName>
    </submittedName>
</protein>
<dbReference type="InterPro" id="IPR027417">
    <property type="entry name" value="P-loop_NTPase"/>
</dbReference>
<dbReference type="PANTHER" id="PTHR30486">
    <property type="entry name" value="TWITCHING MOTILITY PROTEIN PILT"/>
    <property type="match status" value="1"/>
</dbReference>
<geneLocation type="plasmid" evidence="3 4">
    <name>pTT6-1</name>
</geneLocation>
<name>A0ABX7BEB0_9PROT</name>
<dbReference type="Gene3D" id="3.40.50.300">
    <property type="entry name" value="P-loop containing nucleotide triphosphate hydrolases"/>
    <property type="match status" value="1"/>
</dbReference>
<evidence type="ECO:0000313" key="3">
    <source>
        <dbReference type="EMBL" id="QQP92722.1"/>
    </source>
</evidence>
<evidence type="ECO:0000259" key="2">
    <source>
        <dbReference type="PROSITE" id="PS00662"/>
    </source>
</evidence>
<keyword evidence="4" id="KW-1185">Reference proteome</keyword>
<organism evidence="3 4">
    <name type="scientific">Skermanella cutis</name>
    <dbReference type="NCBI Taxonomy" id="2775420"/>
    <lineage>
        <taxon>Bacteria</taxon>
        <taxon>Pseudomonadati</taxon>
        <taxon>Pseudomonadota</taxon>
        <taxon>Alphaproteobacteria</taxon>
        <taxon>Rhodospirillales</taxon>
        <taxon>Azospirillaceae</taxon>
        <taxon>Skermanella</taxon>
    </lineage>
</organism>
<dbReference type="PANTHER" id="PTHR30486:SF6">
    <property type="entry name" value="TYPE IV PILUS RETRACTATION ATPASE PILT"/>
    <property type="match status" value="1"/>
</dbReference>
<dbReference type="InterPro" id="IPR050921">
    <property type="entry name" value="T4SS_GSP_E_ATPase"/>
</dbReference>
<dbReference type="RefSeq" id="WP_201081849.1">
    <property type="nucleotide sequence ID" value="NZ_CP067421.1"/>
</dbReference>
<keyword evidence="3" id="KW-0614">Plasmid</keyword>
<gene>
    <name evidence="3" type="primary">tadA</name>
    <name evidence="3" type="ORF">IGS68_30130</name>
</gene>
<dbReference type="Proteomes" id="UP000595197">
    <property type="component" value="Plasmid pTT6-1"/>
</dbReference>
<dbReference type="Gene3D" id="3.30.450.90">
    <property type="match status" value="1"/>
</dbReference>
<dbReference type="InterPro" id="IPR001482">
    <property type="entry name" value="T2SS/T4SS_dom"/>
</dbReference>
<reference evidence="3" key="1">
    <citation type="submission" date="2021-02" db="EMBL/GenBank/DDBJ databases">
        <title>Skermanella TT6 skin isolate.</title>
        <authorList>
            <person name="Lee K."/>
            <person name="Ganzorig M."/>
        </authorList>
    </citation>
    <scope>NUCLEOTIDE SEQUENCE</scope>
    <source>
        <strain evidence="3">TT6</strain>
    </source>
</reference>
<dbReference type="Pfam" id="PF00437">
    <property type="entry name" value="T2SSE"/>
    <property type="match status" value="1"/>
</dbReference>
<dbReference type="CDD" id="cd01130">
    <property type="entry name" value="VirB11-like_ATPase"/>
    <property type="match status" value="1"/>
</dbReference>
<feature type="domain" description="Bacterial type II secretion system protein E" evidence="2">
    <location>
        <begin position="218"/>
        <end position="232"/>
    </location>
</feature>
<accession>A0ABX7BEB0</accession>
<sequence>MRPDPAVPDLTAANRAESLRRRLEDLEDAYGPTIRAARTLAGCTDIAVNEDGAIWITVGGQDRPAGAHLSEQAARRIVALVADIDSHPVEKAALSANLPTGERFAALLPPTVRRIVFSIRLPPGRIFTLEDYVAAGIMAEAQADTLRRAVAERRNILIVGGTGAGKSTLANALLAEPDFRASRTCIIQDQDELKCSGPNVVRAFTGPMTARELVREFLRHNPDRIVIGEIRDGHTALEWISASNTGHPGGLSTAHANSAAHGLSRISRLIGQVAVNVPHADIAEAVELVAFLRRERDGARRLAEIVRPAGHDGGRYLTEPA</sequence>
<dbReference type="PROSITE" id="PS00662">
    <property type="entry name" value="T2SP_E"/>
    <property type="match status" value="1"/>
</dbReference>
<evidence type="ECO:0000256" key="1">
    <source>
        <dbReference type="ARBA" id="ARBA00006611"/>
    </source>
</evidence>